<reference evidence="3" key="1">
    <citation type="submission" date="2016-10" db="EMBL/GenBank/DDBJ databases">
        <authorList>
            <person name="Varghese N."/>
        </authorList>
    </citation>
    <scope>NUCLEOTIDE SEQUENCE [LARGE SCALE GENOMIC DNA]</scope>
    <source>
        <strain evidence="3">DSM 45096 / BCRC 16803 / CGMCC 4.1857 / CIP 109030 / JCM 12277 / KCTC 19219 / NBRC 100920 / 33214</strain>
    </source>
</reference>
<evidence type="ECO:0000313" key="2">
    <source>
        <dbReference type="EMBL" id="SEM78977.1"/>
    </source>
</evidence>
<dbReference type="RefSeq" id="WP_042449659.1">
    <property type="nucleotide sequence ID" value="NZ_BBPN01000016.1"/>
</dbReference>
<dbReference type="Proteomes" id="UP000183015">
    <property type="component" value="Unassembled WGS sequence"/>
</dbReference>
<evidence type="ECO:0000256" key="1">
    <source>
        <dbReference type="SAM" id="MobiDB-lite"/>
    </source>
</evidence>
<feature type="compositionally biased region" description="Basic residues" evidence="1">
    <location>
        <begin position="1"/>
        <end position="16"/>
    </location>
</feature>
<protein>
    <submittedName>
        <fullName evidence="2">Uncharacterized protein</fullName>
    </submittedName>
</protein>
<dbReference type="EMBL" id="FOAZ01000059">
    <property type="protein sequence ID" value="SEM78977.1"/>
    <property type="molecule type" value="Genomic_DNA"/>
</dbReference>
<feature type="region of interest" description="Disordered" evidence="1">
    <location>
        <begin position="1"/>
        <end position="32"/>
    </location>
</feature>
<dbReference type="OrthoDB" id="3368023at2"/>
<accession>A0A1H8BAW1</accession>
<gene>
    <name evidence="2" type="ORF">SAMN05414137_1596</name>
</gene>
<sequence length="560" mass="59938">MGKASRAKRDRRTGRPARREPASPEAILPGSGEHSVASCYSMGMYTYGKYLVSGQMPVWLHRADPLDLLYIGAACEPGYVPDDGEATLANGRDGWLDRLRPTTSWEGVEDLVRRAAGFAAEQGQPVDTSGFHLAFARYLAADPAMACRRPLPAELRPRSTDSRALSDLDTLLGAAPAGPAADTGELVDLLRLARVDLNVPWDETPHDALRLGLRRLSHWSMPGHIIPAMALFAGAHGFDDHDAADFAAFGARAGAWIGGIPLGTPLGEIADLIGAGVAERRTAADILREILALPQATVPSPAEDWAWRSSTGLATVREATALGLSVLTRAGQVIAMDSVQAAIMAAFQDENEAAARSRQRTDAFGRPLPDDGWLTHAQRMTERATIAPPLFSAATAHATETTGLMPPLPGGFPDPRQQQRWDQATASYLAAHPGTDHDPRLDARSRAQQMLAFESYVAHRHPRVGHAVVTELRTDPAHWRVDLLATGFPCDAGPELVEPAARAHLDELARAFDVDSTGVDQALALVNAHPAGFTDPDAQRAARTLAPALFCALTVVLHGD</sequence>
<dbReference type="eggNOG" id="ENOG5031YAG">
    <property type="taxonomic scope" value="Bacteria"/>
</dbReference>
<dbReference type="AlphaFoldDB" id="A0A1H8BAW1"/>
<evidence type="ECO:0000313" key="3">
    <source>
        <dbReference type="Proteomes" id="UP000183015"/>
    </source>
</evidence>
<proteinExistence type="predicted"/>
<keyword evidence="3" id="KW-1185">Reference proteome</keyword>
<name>A0A1H8BAW1_STRJI</name>
<organism evidence="2 3">
    <name type="scientific">Streptacidiphilus jiangxiensis</name>
    <dbReference type="NCBI Taxonomy" id="235985"/>
    <lineage>
        <taxon>Bacteria</taxon>
        <taxon>Bacillati</taxon>
        <taxon>Actinomycetota</taxon>
        <taxon>Actinomycetes</taxon>
        <taxon>Kitasatosporales</taxon>
        <taxon>Streptomycetaceae</taxon>
        <taxon>Streptacidiphilus</taxon>
    </lineage>
</organism>